<protein>
    <submittedName>
        <fullName evidence="2">Uncharacterized protein</fullName>
    </submittedName>
</protein>
<dbReference type="AlphaFoldDB" id="A0A1Y1ZTR0"/>
<dbReference type="PANTHER" id="PTHR38696">
    <property type="entry name" value="MEDIATOR OF RNA POLYMERASE II TRANSCRIPTION SUBUNIT 13"/>
    <property type="match status" value="1"/>
</dbReference>
<comment type="caution">
    <text evidence="2">The sequence shown here is derived from an EMBL/GenBank/DDBJ whole genome shotgun (WGS) entry which is preliminary data.</text>
</comment>
<reference evidence="2 3" key="1">
    <citation type="submission" date="2016-07" db="EMBL/GenBank/DDBJ databases">
        <title>Pervasive Adenine N6-methylation of Active Genes in Fungi.</title>
        <authorList>
            <consortium name="DOE Joint Genome Institute"/>
            <person name="Mondo S.J."/>
            <person name="Dannebaum R.O."/>
            <person name="Kuo R.C."/>
            <person name="Labutti K."/>
            <person name="Haridas S."/>
            <person name="Kuo A."/>
            <person name="Salamov A."/>
            <person name="Ahrendt S.R."/>
            <person name="Lipzen A."/>
            <person name="Sullivan W."/>
            <person name="Andreopoulos W.B."/>
            <person name="Clum A."/>
            <person name="Lindquist E."/>
            <person name="Daum C."/>
            <person name="Ramamoorthy G.K."/>
            <person name="Gryganskyi A."/>
            <person name="Culley D."/>
            <person name="Magnuson J.K."/>
            <person name="James T.Y."/>
            <person name="O'Malley M.A."/>
            <person name="Stajich J.E."/>
            <person name="Spatafora J.W."/>
            <person name="Visel A."/>
            <person name="Grigoriev I.V."/>
        </authorList>
    </citation>
    <scope>NUCLEOTIDE SEQUENCE [LARGE SCALE GENOMIC DNA]</scope>
    <source>
        <strain evidence="2 3">CBS 115471</strain>
    </source>
</reference>
<evidence type="ECO:0000256" key="1">
    <source>
        <dbReference type="SAM" id="MobiDB-lite"/>
    </source>
</evidence>
<dbReference type="OrthoDB" id="58379at2759"/>
<name>A0A1Y1ZTR0_9PLEO</name>
<dbReference type="EMBL" id="MCFA01000040">
    <property type="protein sequence ID" value="ORY13612.1"/>
    <property type="molecule type" value="Genomic_DNA"/>
</dbReference>
<feature type="region of interest" description="Disordered" evidence="1">
    <location>
        <begin position="1"/>
        <end position="25"/>
    </location>
</feature>
<proteinExistence type="predicted"/>
<accession>A0A1Y1ZTR0</accession>
<dbReference type="PANTHER" id="PTHR38696:SF1">
    <property type="entry name" value="MEDIATOR OF RNA POLYMERASE II TRANSCRIPTION SUBUNIT 13"/>
    <property type="match status" value="1"/>
</dbReference>
<evidence type="ECO:0000313" key="3">
    <source>
        <dbReference type="Proteomes" id="UP000193144"/>
    </source>
</evidence>
<keyword evidence="3" id="KW-1185">Reference proteome</keyword>
<dbReference type="STRING" id="1231657.A0A1Y1ZTR0"/>
<organism evidence="2 3">
    <name type="scientific">Clohesyomyces aquaticus</name>
    <dbReference type="NCBI Taxonomy" id="1231657"/>
    <lineage>
        <taxon>Eukaryota</taxon>
        <taxon>Fungi</taxon>
        <taxon>Dikarya</taxon>
        <taxon>Ascomycota</taxon>
        <taxon>Pezizomycotina</taxon>
        <taxon>Dothideomycetes</taxon>
        <taxon>Pleosporomycetidae</taxon>
        <taxon>Pleosporales</taxon>
        <taxon>Lindgomycetaceae</taxon>
        <taxon>Clohesyomyces</taxon>
    </lineage>
</organism>
<evidence type="ECO:0000313" key="2">
    <source>
        <dbReference type="EMBL" id="ORY13612.1"/>
    </source>
</evidence>
<sequence length="278" mass="30921">MLNPLPQLVPSPSPRTTTPNPPHAHTSFATLSFSGPGHLHFFRFPSTLHFLLHATILSSWPLGITLTSKSTSSHGDSVDYKLKSFPWAPVQPRLFGNALTSNDSVIQARRLLGAVFAALYSEGWMIALGTEVSRSRAMGERLLCCFRYQGSGRRRAPEVCEWMSVSWDAKNKLRFVDAPIELCVLVAERLRNLIERQRVVAGMEGVFKIKLKGSVGGKWYDGVRMRGLVLDLLECLEESGWRVYATVEQQVGGLEDGAAESRHCCRVRGWTGGMLVYD</sequence>
<dbReference type="Proteomes" id="UP000193144">
    <property type="component" value="Unassembled WGS sequence"/>
</dbReference>
<gene>
    <name evidence="2" type="ORF">BCR34DRAFT_480746</name>
</gene>